<evidence type="ECO:0000313" key="1">
    <source>
        <dbReference type="EMBL" id="CAD72679.1"/>
    </source>
</evidence>
<gene>
    <name evidence="1" type="ordered locus">RB2508</name>
</gene>
<dbReference type="InParanoid" id="Q7UVP3"/>
<proteinExistence type="predicted"/>
<sequence length="35" mass="3798">MPTGRRAIVDASGMTGWKPIPHLGLLTRWCFGVAT</sequence>
<dbReference type="EMBL" id="BX294137">
    <property type="protein sequence ID" value="CAD72679.1"/>
    <property type="molecule type" value="Genomic_DNA"/>
</dbReference>
<dbReference type="STRING" id="243090.RB2508"/>
<dbReference type="KEGG" id="rba:RB2508"/>
<dbReference type="Proteomes" id="UP000001025">
    <property type="component" value="Chromosome"/>
</dbReference>
<name>Q7UVP3_RHOBA</name>
<organism evidence="1 2">
    <name type="scientific">Rhodopirellula baltica (strain DSM 10527 / NCIMB 13988 / SH1)</name>
    <dbReference type="NCBI Taxonomy" id="243090"/>
    <lineage>
        <taxon>Bacteria</taxon>
        <taxon>Pseudomonadati</taxon>
        <taxon>Planctomycetota</taxon>
        <taxon>Planctomycetia</taxon>
        <taxon>Pirellulales</taxon>
        <taxon>Pirellulaceae</taxon>
        <taxon>Rhodopirellula</taxon>
    </lineage>
</organism>
<dbReference type="EnsemblBacteria" id="CAD72679">
    <property type="protein sequence ID" value="CAD72679"/>
    <property type="gene ID" value="RB2508"/>
</dbReference>
<evidence type="ECO:0000313" key="2">
    <source>
        <dbReference type="Proteomes" id="UP000001025"/>
    </source>
</evidence>
<dbReference type="HOGENOM" id="CLU_3366930_0_0_0"/>
<accession>Q7UVP3</accession>
<dbReference type="AlphaFoldDB" id="Q7UVP3"/>
<protein>
    <submittedName>
        <fullName evidence="1">Uncharacterized protein</fullName>
    </submittedName>
</protein>
<reference evidence="1 2" key="1">
    <citation type="journal article" date="2003" name="Proc. Natl. Acad. Sci. U.S.A.">
        <title>Complete genome sequence of the marine planctomycete Pirellula sp. strain 1.</title>
        <authorList>
            <person name="Gloeckner F.O."/>
            <person name="Kube M."/>
            <person name="Bauer M."/>
            <person name="Teeling H."/>
            <person name="Lombardot T."/>
            <person name="Ludwig W."/>
            <person name="Gade D."/>
            <person name="Beck A."/>
            <person name="Borzym K."/>
            <person name="Heitmann K."/>
            <person name="Rabus R."/>
            <person name="Schlesner H."/>
            <person name="Amann R."/>
            <person name="Reinhardt R."/>
        </authorList>
    </citation>
    <scope>NUCLEOTIDE SEQUENCE [LARGE SCALE GENOMIC DNA]</scope>
    <source>
        <strain evidence="2">DSM 10527 / NCIMB 13988 / SH1</strain>
    </source>
</reference>
<keyword evidence="2" id="KW-1185">Reference proteome</keyword>